<dbReference type="Pfam" id="PF25079">
    <property type="entry name" value="COB_C"/>
    <property type="match status" value="1"/>
</dbReference>
<dbReference type="InterPro" id="IPR056900">
    <property type="entry name" value="COB_C"/>
</dbReference>
<evidence type="ECO:0000313" key="14">
    <source>
        <dbReference type="EnsemblPlants" id="AES66903"/>
    </source>
</evidence>
<evidence type="ECO:0000256" key="7">
    <source>
        <dbReference type="ARBA" id="ARBA00023180"/>
    </source>
</evidence>
<proteinExistence type="inferred from homology"/>
<reference evidence="14" key="3">
    <citation type="submission" date="2015-04" db="UniProtKB">
        <authorList>
            <consortium name="EnsemblPlants"/>
        </authorList>
    </citation>
    <scope>IDENTIFICATION</scope>
    <source>
        <strain evidence="14">cv. Jemalong A17</strain>
    </source>
</reference>
<evidence type="ECO:0000313" key="13">
    <source>
        <dbReference type="EMBL" id="RHN75293.1"/>
    </source>
</evidence>
<dbReference type="EMBL" id="CM001218">
    <property type="protein sequence ID" value="AES66903.2"/>
    <property type="molecule type" value="Genomic_DNA"/>
</dbReference>
<keyword evidence="8" id="KW-0449">Lipoprotein</keyword>
<keyword evidence="6 9" id="KW-0472">Membrane</keyword>
<feature type="signal peptide" evidence="10">
    <location>
        <begin position="1"/>
        <end position="34"/>
    </location>
</feature>
<organism evidence="12 15">
    <name type="scientific">Medicago truncatula</name>
    <name type="common">Barrel medic</name>
    <name type="synonym">Medicago tribuloides</name>
    <dbReference type="NCBI Taxonomy" id="3880"/>
    <lineage>
        <taxon>Eukaryota</taxon>
        <taxon>Viridiplantae</taxon>
        <taxon>Streptophyta</taxon>
        <taxon>Embryophyta</taxon>
        <taxon>Tracheophyta</taxon>
        <taxon>Spermatophyta</taxon>
        <taxon>Magnoliopsida</taxon>
        <taxon>eudicotyledons</taxon>
        <taxon>Gunneridae</taxon>
        <taxon>Pentapetalae</taxon>
        <taxon>rosids</taxon>
        <taxon>fabids</taxon>
        <taxon>Fabales</taxon>
        <taxon>Fabaceae</taxon>
        <taxon>Papilionoideae</taxon>
        <taxon>50 kb inversion clade</taxon>
        <taxon>NPAAA clade</taxon>
        <taxon>Hologalegina</taxon>
        <taxon>IRL clade</taxon>
        <taxon>Trifolieae</taxon>
        <taxon>Medicago</taxon>
    </lineage>
</organism>
<dbReference type="PANTHER" id="PTHR31052:SF2">
    <property type="entry name" value="COBRA-LIKE PROTEIN 10"/>
    <property type="match status" value="1"/>
</dbReference>
<evidence type="ECO:0000256" key="4">
    <source>
        <dbReference type="ARBA" id="ARBA00022622"/>
    </source>
</evidence>
<dbReference type="eggNOG" id="ENOG502QUPM">
    <property type="taxonomic scope" value="Eukaryota"/>
</dbReference>
<protein>
    <submittedName>
        <fullName evidence="12">COBRA-like protein 7</fullName>
    </submittedName>
    <submittedName>
        <fullName evidence="13">Putative Cellulose-binding family II/chitobiase, carbohydrate-binding domain-containing protein</fullName>
    </submittedName>
</protein>
<evidence type="ECO:0000313" key="16">
    <source>
        <dbReference type="Proteomes" id="UP000265566"/>
    </source>
</evidence>
<name>G7IJN3_MEDTR</name>
<keyword evidence="9" id="KW-1133">Transmembrane helix</keyword>
<dbReference type="PANTHER" id="PTHR31052">
    <property type="entry name" value="COBRA-LIKE PROTEIN 7"/>
    <property type="match status" value="1"/>
</dbReference>
<feature type="domain" description="COBRA C-terminal" evidence="11">
    <location>
        <begin position="430"/>
        <end position="636"/>
    </location>
</feature>
<reference evidence="13" key="5">
    <citation type="journal article" date="2018" name="Nat. Plants">
        <title>Whole-genome landscape of Medicago truncatula symbiotic genes.</title>
        <authorList>
            <person name="Pecrix Y."/>
            <person name="Gamas P."/>
            <person name="Carrere S."/>
        </authorList>
    </citation>
    <scope>NUCLEOTIDE SEQUENCE</scope>
    <source>
        <tissue evidence="13">Leaves</tissue>
    </source>
</reference>
<dbReference type="EnsemblPlants" id="AES66903">
    <property type="protein sequence ID" value="AES66903"/>
    <property type="gene ID" value="MTR_2g083210"/>
</dbReference>
<dbReference type="Proteomes" id="UP000002051">
    <property type="component" value="Chromosome 2"/>
</dbReference>
<evidence type="ECO:0000256" key="10">
    <source>
        <dbReference type="SAM" id="SignalP"/>
    </source>
</evidence>
<dbReference type="GO" id="GO:0098552">
    <property type="term" value="C:side of membrane"/>
    <property type="evidence" value="ECO:0007669"/>
    <property type="project" value="UniProtKB-KW"/>
</dbReference>
<evidence type="ECO:0000256" key="9">
    <source>
        <dbReference type="SAM" id="Phobius"/>
    </source>
</evidence>
<feature type="chain" id="PRO_5014572231" evidence="10">
    <location>
        <begin position="35"/>
        <end position="667"/>
    </location>
</feature>
<evidence type="ECO:0000313" key="15">
    <source>
        <dbReference type="Proteomes" id="UP000002051"/>
    </source>
</evidence>
<dbReference type="OrthoDB" id="2014623at2759"/>
<keyword evidence="4" id="KW-0336">GPI-anchor</keyword>
<dbReference type="PROSITE" id="PS51257">
    <property type="entry name" value="PROKAR_LIPOPROTEIN"/>
    <property type="match status" value="1"/>
</dbReference>
<evidence type="ECO:0000256" key="6">
    <source>
        <dbReference type="ARBA" id="ARBA00023136"/>
    </source>
</evidence>
<keyword evidence="3" id="KW-1003">Cell membrane</keyword>
<dbReference type="GO" id="GO:0005886">
    <property type="term" value="C:plasma membrane"/>
    <property type="evidence" value="ECO:0007669"/>
    <property type="project" value="UniProtKB-SubCell"/>
</dbReference>
<dbReference type="KEGG" id="mtr:11416615"/>
<dbReference type="GO" id="GO:0010215">
    <property type="term" value="P:cellulose microfibril organization"/>
    <property type="evidence" value="ECO:0007669"/>
    <property type="project" value="InterPro"/>
</dbReference>
<evidence type="ECO:0000259" key="11">
    <source>
        <dbReference type="Pfam" id="PF25079"/>
    </source>
</evidence>
<dbReference type="Gramene" id="rna11470">
    <property type="protein sequence ID" value="RHN75293.1"/>
    <property type="gene ID" value="gene11470"/>
</dbReference>
<evidence type="ECO:0000256" key="5">
    <source>
        <dbReference type="ARBA" id="ARBA00022729"/>
    </source>
</evidence>
<dbReference type="InterPro" id="IPR006918">
    <property type="entry name" value="COBRA_pln"/>
</dbReference>
<comment type="similarity">
    <text evidence="2">Belongs to the COBRA family.</text>
</comment>
<evidence type="ECO:0000256" key="3">
    <source>
        <dbReference type="ARBA" id="ARBA00022475"/>
    </source>
</evidence>
<dbReference type="Proteomes" id="UP000265566">
    <property type="component" value="Chromosome 2"/>
</dbReference>
<dbReference type="PaxDb" id="3880-AES66903"/>
<comment type="subcellular location">
    <subcellularLocation>
        <location evidence="1">Cell membrane</location>
        <topology evidence="1">Lipid-anchor</topology>
        <topology evidence="1">GPI-anchor</topology>
    </subcellularLocation>
</comment>
<keyword evidence="7" id="KW-0325">Glycoprotein</keyword>
<dbReference type="EMBL" id="PSQE01000002">
    <property type="protein sequence ID" value="RHN75293.1"/>
    <property type="molecule type" value="Genomic_DNA"/>
</dbReference>
<evidence type="ECO:0000256" key="2">
    <source>
        <dbReference type="ARBA" id="ARBA00005507"/>
    </source>
</evidence>
<evidence type="ECO:0000256" key="1">
    <source>
        <dbReference type="ARBA" id="ARBA00004609"/>
    </source>
</evidence>
<dbReference type="HOGENOM" id="CLU_420019_0_0_1"/>
<reference evidence="12 15" key="1">
    <citation type="journal article" date="2011" name="Nature">
        <title>The Medicago genome provides insight into the evolution of rhizobial symbioses.</title>
        <authorList>
            <person name="Young N.D."/>
            <person name="Debelle F."/>
            <person name="Oldroyd G.E."/>
            <person name="Geurts R."/>
            <person name="Cannon S.B."/>
            <person name="Udvardi M.K."/>
            <person name="Benedito V.A."/>
            <person name="Mayer K.F."/>
            <person name="Gouzy J."/>
            <person name="Schoof H."/>
            <person name="Van de Peer Y."/>
            <person name="Proost S."/>
            <person name="Cook D.R."/>
            <person name="Meyers B.C."/>
            <person name="Spannagl M."/>
            <person name="Cheung F."/>
            <person name="De Mita S."/>
            <person name="Krishnakumar V."/>
            <person name="Gundlach H."/>
            <person name="Zhou S."/>
            <person name="Mudge J."/>
            <person name="Bharti A.K."/>
            <person name="Murray J.D."/>
            <person name="Naoumkina M.A."/>
            <person name="Rosen B."/>
            <person name="Silverstein K.A."/>
            <person name="Tang H."/>
            <person name="Rombauts S."/>
            <person name="Zhao P.X."/>
            <person name="Zhou P."/>
            <person name="Barbe V."/>
            <person name="Bardou P."/>
            <person name="Bechner M."/>
            <person name="Bellec A."/>
            <person name="Berger A."/>
            <person name="Berges H."/>
            <person name="Bidwell S."/>
            <person name="Bisseling T."/>
            <person name="Choisne N."/>
            <person name="Couloux A."/>
            <person name="Denny R."/>
            <person name="Deshpande S."/>
            <person name="Dai X."/>
            <person name="Doyle J.J."/>
            <person name="Dudez A.M."/>
            <person name="Farmer A.D."/>
            <person name="Fouteau S."/>
            <person name="Franken C."/>
            <person name="Gibelin C."/>
            <person name="Gish J."/>
            <person name="Goldstein S."/>
            <person name="Gonzalez A.J."/>
            <person name="Green P.J."/>
            <person name="Hallab A."/>
            <person name="Hartog M."/>
            <person name="Hua A."/>
            <person name="Humphray S.J."/>
            <person name="Jeong D.H."/>
            <person name="Jing Y."/>
            <person name="Jocker A."/>
            <person name="Kenton S.M."/>
            <person name="Kim D.J."/>
            <person name="Klee K."/>
            <person name="Lai H."/>
            <person name="Lang C."/>
            <person name="Lin S."/>
            <person name="Macmil S.L."/>
            <person name="Magdelenat G."/>
            <person name="Matthews L."/>
            <person name="McCorrison J."/>
            <person name="Monaghan E.L."/>
            <person name="Mun J.H."/>
            <person name="Najar F.Z."/>
            <person name="Nicholson C."/>
            <person name="Noirot C."/>
            <person name="O'Bleness M."/>
            <person name="Paule C.R."/>
            <person name="Poulain J."/>
            <person name="Prion F."/>
            <person name="Qin B."/>
            <person name="Qu C."/>
            <person name="Retzel E.F."/>
            <person name="Riddle C."/>
            <person name="Sallet E."/>
            <person name="Samain S."/>
            <person name="Samson N."/>
            <person name="Sanders I."/>
            <person name="Saurat O."/>
            <person name="Scarpelli C."/>
            <person name="Schiex T."/>
            <person name="Segurens B."/>
            <person name="Severin A.J."/>
            <person name="Sherrier D.J."/>
            <person name="Shi R."/>
            <person name="Sims S."/>
            <person name="Singer S.R."/>
            <person name="Sinharoy S."/>
            <person name="Sterck L."/>
            <person name="Viollet A."/>
            <person name="Wang B.B."/>
            <person name="Wang K."/>
            <person name="Wang M."/>
            <person name="Wang X."/>
            <person name="Warfsmann J."/>
            <person name="Weissenbach J."/>
            <person name="White D.D."/>
            <person name="White J.D."/>
            <person name="Wiley G.B."/>
            <person name="Wincker P."/>
            <person name="Xing Y."/>
            <person name="Yang L."/>
            <person name="Yao Z."/>
            <person name="Ying F."/>
            <person name="Zhai J."/>
            <person name="Zhou L."/>
            <person name="Zuber A."/>
            <person name="Denarie J."/>
            <person name="Dixon R.A."/>
            <person name="May G.D."/>
            <person name="Schwartz D.C."/>
            <person name="Rogers J."/>
            <person name="Quetier F."/>
            <person name="Town C.D."/>
            <person name="Roe B.A."/>
        </authorList>
    </citation>
    <scope>NUCLEOTIDE SEQUENCE [LARGE SCALE GENOMIC DNA]</scope>
    <source>
        <strain evidence="12">A17</strain>
        <strain evidence="14 15">cv. Jemalong A17</strain>
    </source>
</reference>
<accession>G7IJN3</accession>
<gene>
    <name evidence="14" type="primary">11416615</name>
    <name evidence="12" type="ordered locus">MTR_2g083210</name>
    <name evidence="13" type="ORF">MtrunA17_Chr2g0319581</name>
</gene>
<keyword evidence="5 10" id="KW-0732">Signal</keyword>
<keyword evidence="9" id="KW-0812">Transmembrane</keyword>
<sequence>MKFFKEGKTSSYQTLLLLLLSCVFVFSGLEICHGQFDDYDVATPPPPPKGLDTCNGIFLTYSLNSREKEWPHVKNVAKQAWAFKAEASLTNVGDEELKGWQMYIGFQHKEVLVSADGAVPVDSEDFPAEVGNGTTIAGSAMMDLKTAISTANDWNQIAVRIQMSGTQFGLGKSGKPMPKTIKLVNDGFKCPNPSRQGTTMFVCCRVDPKAKAKLKKKTKFMPRRYGDLTIAYDILQAFQSNYFAQVTIDNNHPLGRLDHWNLTWEWPNGEFISSLKGAYARRKDPSECLYGPAGKYYGSLDFSQIANCQKNPILSDLPAEKELDDKVGKLPFCCKNGTVLPPVMDKNKARSLFQVQVYKMPPDNNNRTALTPPKKWKIDGVINPKYTCGVPVRVDPQQFPDPTGLNAISTAVASWQIVCNITKPKPKENRCCVSFSAFYNESAIPCNTCACGCHDTRKCNPNASPLLLPPDALLVPFVNRTEKAKAWAKLKHRRIPTKLPCGDNCPVSINWHVSSDHKEGWTARITLFNWEDSSFEDWFTAMKFDKAFEDFQDVYSFNGTRIPGIKTVFFQGLKDMNYLAGETNGTHEYDPRVPGKQQSVIAFHKKHTKNFNVERDAFPSKVYFNGMECSMPPRRPTKSAGHKSSISIVAVVFTAFMTFLLMTDRFF</sequence>
<reference evidence="16" key="4">
    <citation type="journal article" date="2018" name="Nat. Plants">
        <title>Whole-genome landscape of Medicago truncatula symbiotic genes.</title>
        <authorList>
            <person name="Pecrix Y."/>
            <person name="Staton S.E."/>
            <person name="Sallet E."/>
            <person name="Lelandais-Briere C."/>
            <person name="Moreau S."/>
            <person name="Carrere S."/>
            <person name="Blein T."/>
            <person name="Jardinaud M.F."/>
            <person name="Latrasse D."/>
            <person name="Zouine M."/>
            <person name="Zahm M."/>
            <person name="Kreplak J."/>
            <person name="Mayjonade B."/>
            <person name="Satge C."/>
            <person name="Perez M."/>
            <person name="Cauet S."/>
            <person name="Marande W."/>
            <person name="Chantry-Darmon C."/>
            <person name="Lopez-Roques C."/>
            <person name="Bouchez O."/>
            <person name="Berard A."/>
            <person name="Debelle F."/>
            <person name="Munos S."/>
            <person name="Bendahmane A."/>
            <person name="Berges H."/>
            <person name="Niebel A."/>
            <person name="Buitink J."/>
            <person name="Frugier F."/>
            <person name="Benhamed M."/>
            <person name="Crespi M."/>
            <person name="Gouzy J."/>
            <person name="Gamas P."/>
        </authorList>
    </citation>
    <scope>NUCLEOTIDE SEQUENCE [LARGE SCALE GENOMIC DNA]</scope>
    <source>
        <strain evidence="16">cv. Jemalong A17</strain>
    </source>
</reference>
<dbReference type="Pfam" id="PF04833">
    <property type="entry name" value="COBRA"/>
    <property type="match status" value="1"/>
</dbReference>
<dbReference type="STRING" id="3880.G7IJN3"/>
<evidence type="ECO:0000256" key="8">
    <source>
        <dbReference type="ARBA" id="ARBA00023288"/>
    </source>
</evidence>
<feature type="transmembrane region" description="Helical" evidence="9">
    <location>
        <begin position="644"/>
        <end position="662"/>
    </location>
</feature>
<keyword evidence="15" id="KW-1185">Reference proteome</keyword>
<evidence type="ECO:0000313" key="12">
    <source>
        <dbReference type="EMBL" id="AES66903.2"/>
    </source>
</evidence>
<accession>A0A0C3V6B3</accession>
<reference evidence="12 15" key="2">
    <citation type="journal article" date="2014" name="BMC Genomics">
        <title>An improved genome release (version Mt4.0) for the model legume Medicago truncatula.</title>
        <authorList>
            <person name="Tang H."/>
            <person name="Krishnakumar V."/>
            <person name="Bidwell S."/>
            <person name="Rosen B."/>
            <person name="Chan A."/>
            <person name="Zhou S."/>
            <person name="Gentzbittel L."/>
            <person name="Childs K.L."/>
            <person name="Yandell M."/>
            <person name="Gundlach H."/>
            <person name="Mayer K.F."/>
            <person name="Schwartz D.C."/>
            <person name="Town C.D."/>
        </authorList>
    </citation>
    <scope>GENOME REANNOTATION</scope>
    <source>
        <strain evidence="14 15">cv. Jemalong A17</strain>
    </source>
</reference>
<dbReference type="AlphaFoldDB" id="G7IJN3"/>